<gene>
    <name evidence="1" type="ORF">DET48_13915</name>
</gene>
<dbReference type="STRING" id="1348635.GCA_000740015_00456"/>
<dbReference type="InterPro" id="IPR021501">
    <property type="entry name" value="DUF3157"/>
</dbReference>
<comment type="caution">
    <text evidence="1">The sequence shown here is derived from an EMBL/GenBank/DDBJ whole genome shotgun (WGS) entry which is preliminary data.</text>
</comment>
<dbReference type="Proteomes" id="UP000248729">
    <property type="component" value="Unassembled WGS sequence"/>
</dbReference>
<evidence type="ECO:0000313" key="2">
    <source>
        <dbReference type="Proteomes" id="UP000248729"/>
    </source>
</evidence>
<organism evidence="1 2">
    <name type="scientific">Vibrio diazotrophicus</name>
    <dbReference type="NCBI Taxonomy" id="685"/>
    <lineage>
        <taxon>Bacteria</taxon>
        <taxon>Pseudomonadati</taxon>
        <taxon>Pseudomonadota</taxon>
        <taxon>Gammaproteobacteria</taxon>
        <taxon>Vibrionales</taxon>
        <taxon>Vibrionaceae</taxon>
        <taxon>Vibrio</taxon>
    </lineage>
</organism>
<reference evidence="1 2" key="1">
    <citation type="submission" date="2018-06" db="EMBL/GenBank/DDBJ databases">
        <title>Freshwater and sediment microbial communities from various areas in North America, analyzing microbe dynamics in response to fracking.</title>
        <authorList>
            <person name="Lamendella R."/>
        </authorList>
    </citation>
    <scope>NUCLEOTIDE SEQUENCE [LARGE SCALE GENOMIC DNA]</scope>
    <source>
        <strain evidence="1 2">99A</strain>
    </source>
</reference>
<accession>A0A2J8GHB1</accession>
<evidence type="ECO:0000313" key="1">
    <source>
        <dbReference type="EMBL" id="RAS57044.1"/>
    </source>
</evidence>
<proteinExistence type="predicted"/>
<dbReference type="AlphaFoldDB" id="A0A2J8GHB1"/>
<dbReference type="Pfam" id="PF11355">
    <property type="entry name" value="DUF3157"/>
    <property type="match status" value="1"/>
</dbReference>
<protein>
    <submittedName>
        <fullName evidence="1">Uncharacterized protein DUF3157</fullName>
    </submittedName>
</protein>
<dbReference type="RefSeq" id="WP_102942821.1">
    <property type="nucleotide sequence ID" value="NZ_QLTR01000039.1"/>
</dbReference>
<sequence length="183" mass="19753">MKCIPTSVAIAFIAFTANAAASQVIELEDGRKVQLNDDFTWQYVQPENTHQAAALAVAAPIISSQRGTTLVLESGKPSLQLSDSGVDIVIGAASYQNGKVVLPTAITNQSSLSVINVQLKIELLDSQGKKLAEQETTVWQSIKRLAETYLRPKTAAEGKVIEIEVPKAESYQLIVTVSNLETR</sequence>
<name>A0A2J8GHB1_VIBDI</name>
<dbReference type="EMBL" id="QLTR01000039">
    <property type="protein sequence ID" value="RAS57044.1"/>
    <property type="molecule type" value="Genomic_DNA"/>
</dbReference>